<keyword evidence="1" id="KW-0732">Signal</keyword>
<feature type="signal peptide" evidence="1">
    <location>
        <begin position="1"/>
        <end position="22"/>
    </location>
</feature>
<accession>A0ABS7SKX4</accession>
<evidence type="ECO:0000313" key="2">
    <source>
        <dbReference type="EMBL" id="MBZ2206846.1"/>
    </source>
</evidence>
<sequence>MNARTLRTLVASIVLAVLGACGGQHEPMAATAAPAALAATPAPALMPLASACNDPSCLGGADGLADQFRTASMERAAQAQETSQPAYPNVPAHALVVAEARLPELLGTATLQRAQ</sequence>
<dbReference type="RefSeq" id="WP_223467174.1">
    <property type="nucleotide sequence ID" value="NZ_JAFBIL020000002.1"/>
</dbReference>
<dbReference type="PROSITE" id="PS51257">
    <property type="entry name" value="PROKAR_LIPOPROTEIN"/>
    <property type="match status" value="1"/>
</dbReference>
<feature type="chain" id="PRO_5046938166" evidence="1">
    <location>
        <begin position="23"/>
        <end position="115"/>
    </location>
</feature>
<evidence type="ECO:0000256" key="1">
    <source>
        <dbReference type="SAM" id="SignalP"/>
    </source>
</evidence>
<name>A0ABS7SKX4_9BURK</name>
<proteinExistence type="predicted"/>
<dbReference type="Proteomes" id="UP000809349">
    <property type="component" value="Unassembled WGS sequence"/>
</dbReference>
<protein>
    <submittedName>
        <fullName evidence="2">Uncharacterized protein</fullName>
    </submittedName>
</protein>
<organism evidence="2 3">
    <name type="scientific">Massilia soli</name>
    <dbReference type="NCBI Taxonomy" id="2792854"/>
    <lineage>
        <taxon>Bacteria</taxon>
        <taxon>Pseudomonadati</taxon>
        <taxon>Pseudomonadota</taxon>
        <taxon>Betaproteobacteria</taxon>
        <taxon>Burkholderiales</taxon>
        <taxon>Oxalobacteraceae</taxon>
        <taxon>Telluria group</taxon>
        <taxon>Massilia</taxon>
    </lineage>
</organism>
<dbReference type="EMBL" id="JAFBIL020000002">
    <property type="protein sequence ID" value="MBZ2206846.1"/>
    <property type="molecule type" value="Genomic_DNA"/>
</dbReference>
<evidence type="ECO:0000313" key="3">
    <source>
        <dbReference type="Proteomes" id="UP000809349"/>
    </source>
</evidence>
<gene>
    <name evidence="2" type="ORF">I4X03_006200</name>
</gene>
<reference evidence="2 3" key="2">
    <citation type="submission" date="2021-08" db="EMBL/GenBank/DDBJ databases">
        <title>Massilia sp. R798.</title>
        <authorList>
            <person name="Baek J.H."/>
            <person name="Jung H.S."/>
            <person name="Kim K.R."/>
            <person name="Jeon C.O."/>
        </authorList>
    </citation>
    <scope>NUCLEOTIDE SEQUENCE [LARGE SCALE GENOMIC DNA]</scope>
    <source>
        <strain evidence="2 3">R798</strain>
    </source>
</reference>
<reference evidence="2 3" key="1">
    <citation type="submission" date="2021-01" db="EMBL/GenBank/DDBJ databases">
        <authorList>
            <person name="Ruan W."/>
            <person name="Khan S.A."/>
            <person name="Jeon C.O."/>
        </authorList>
    </citation>
    <scope>NUCLEOTIDE SEQUENCE [LARGE SCALE GENOMIC DNA]</scope>
    <source>
        <strain evidence="2 3">R798</strain>
    </source>
</reference>
<keyword evidence="3" id="KW-1185">Reference proteome</keyword>
<comment type="caution">
    <text evidence="2">The sequence shown here is derived from an EMBL/GenBank/DDBJ whole genome shotgun (WGS) entry which is preliminary data.</text>
</comment>